<dbReference type="GO" id="GO:1901135">
    <property type="term" value="P:carbohydrate derivative metabolic process"/>
    <property type="evidence" value="ECO:0007669"/>
    <property type="project" value="InterPro"/>
</dbReference>
<gene>
    <name evidence="6" type="ORF">LCGC14_0076300</name>
</gene>
<dbReference type="EMBL" id="LAZR01000019">
    <property type="protein sequence ID" value="KKO05359.1"/>
    <property type="molecule type" value="Genomic_DNA"/>
</dbReference>
<name>A0A0F9YLB3_9ZZZZ</name>
<proteinExistence type="inferred from homology"/>
<dbReference type="InterPro" id="IPR046348">
    <property type="entry name" value="SIS_dom_sf"/>
</dbReference>
<evidence type="ECO:0000256" key="3">
    <source>
        <dbReference type="ARBA" id="ARBA00023122"/>
    </source>
</evidence>
<dbReference type="PIRSF" id="PIRSF004692">
    <property type="entry name" value="KdsD_KpsF"/>
    <property type="match status" value="1"/>
</dbReference>
<dbReference type="GO" id="GO:0005975">
    <property type="term" value="P:carbohydrate metabolic process"/>
    <property type="evidence" value="ECO:0007669"/>
    <property type="project" value="InterPro"/>
</dbReference>
<dbReference type="FunFam" id="3.40.50.10490:FF:000011">
    <property type="entry name" value="Arabinose 5-phosphate isomerase"/>
    <property type="match status" value="1"/>
</dbReference>
<dbReference type="NCBIfam" id="TIGR00393">
    <property type="entry name" value="kpsF"/>
    <property type="match status" value="1"/>
</dbReference>
<evidence type="ECO:0000256" key="2">
    <source>
        <dbReference type="ARBA" id="ARBA00022737"/>
    </source>
</evidence>
<dbReference type="CDD" id="cd04604">
    <property type="entry name" value="CBS_pair_SIS_assoc"/>
    <property type="match status" value="1"/>
</dbReference>
<protein>
    <recommendedName>
        <fullName evidence="7">SIS domain-containing protein</fullName>
    </recommendedName>
</protein>
<sequence length="324" mass="34467">MEKRQSLINSALRTIRIEHDAIGALADRIDDSFARACELMLACDGRIVVTGMGKSGHIARKIAATLSSTGSPAMFVHPAEASHGDLGMITARDVVLALSNSGTTEELINILPLFKRKGVPFITMTGNPDSMLAHSADVNLDASVDEEACPLGQAPTSSTTAALVLGDAIAMALLEAKGFTQEDFAISHPGGRLGRRLLLKVADIMHGGDAIPRVQENTLLKDALYEISSKGLGMTTVVDSDGQLAGVFTDGDLRRALDAGRDILATRMQDVMSSNSKTVKAQALATEAAKLMEDNRVYTLVVVDEESRMSGIIRMHDLLQANVI</sequence>
<accession>A0A0F9YLB3</accession>
<evidence type="ECO:0000313" key="6">
    <source>
        <dbReference type="EMBL" id="KKO05359.1"/>
    </source>
</evidence>
<dbReference type="Pfam" id="PF01380">
    <property type="entry name" value="SIS"/>
    <property type="match status" value="1"/>
</dbReference>
<comment type="similarity">
    <text evidence="1">Belongs to the SIS family. GutQ/KpsF subfamily.</text>
</comment>
<dbReference type="AlphaFoldDB" id="A0A0F9YLB3"/>
<reference evidence="6" key="1">
    <citation type="journal article" date="2015" name="Nature">
        <title>Complex archaea that bridge the gap between prokaryotes and eukaryotes.</title>
        <authorList>
            <person name="Spang A."/>
            <person name="Saw J.H."/>
            <person name="Jorgensen S.L."/>
            <person name="Zaremba-Niedzwiedzka K."/>
            <person name="Martijn J."/>
            <person name="Lind A.E."/>
            <person name="van Eijk R."/>
            <person name="Schleper C."/>
            <person name="Guy L."/>
            <person name="Ettema T.J."/>
        </authorList>
    </citation>
    <scope>NUCLEOTIDE SEQUENCE</scope>
</reference>
<dbReference type="InterPro" id="IPR046342">
    <property type="entry name" value="CBS_dom_sf"/>
</dbReference>
<dbReference type="InterPro" id="IPR004800">
    <property type="entry name" value="KdsD/KpsF-type"/>
</dbReference>
<dbReference type="InterPro" id="IPR000644">
    <property type="entry name" value="CBS_dom"/>
</dbReference>
<dbReference type="PROSITE" id="PS51464">
    <property type="entry name" value="SIS"/>
    <property type="match status" value="1"/>
</dbReference>
<feature type="domain" description="CBS" evidence="4">
    <location>
        <begin position="272"/>
        <end position="324"/>
    </location>
</feature>
<dbReference type="Gene3D" id="3.40.50.10490">
    <property type="entry name" value="Glucose-6-phosphate isomerase like protein, domain 1"/>
    <property type="match status" value="1"/>
</dbReference>
<dbReference type="PANTHER" id="PTHR42745">
    <property type="match status" value="1"/>
</dbReference>
<feature type="domain" description="CBS" evidence="4">
    <location>
        <begin position="205"/>
        <end position="263"/>
    </location>
</feature>
<dbReference type="InterPro" id="IPR050986">
    <property type="entry name" value="GutQ/KpsF_isomerases"/>
</dbReference>
<evidence type="ECO:0000259" key="4">
    <source>
        <dbReference type="PROSITE" id="PS51371"/>
    </source>
</evidence>
<dbReference type="SUPFAM" id="SSF53697">
    <property type="entry name" value="SIS domain"/>
    <property type="match status" value="1"/>
</dbReference>
<dbReference type="GO" id="GO:0016853">
    <property type="term" value="F:isomerase activity"/>
    <property type="evidence" value="ECO:0007669"/>
    <property type="project" value="InterPro"/>
</dbReference>
<dbReference type="CDD" id="cd05014">
    <property type="entry name" value="SIS_Kpsf"/>
    <property type="match status" value="1"/>
</dbReference>
<evidence type="ECO:0000256" key="1">
    <source>
        <dbReference type="ARBA" id="ARBA00008165"/>
    </source>
</evidence>
<dbReference type="Gene3D" id="3.10.580.10">
    <property type="entry name" value="CBS-domain"/>
    <property type="match status" value="1"/>
</dbReference>
<evidence type="ECO:0008006" key="7">
    <source>
        <dbReference type="Google" id="ProtNLM"/>
    </source>
</evidence>
<dbReference type="PROSITE" id="PS51371">
    <property type="entry name" value="CBS"/>
    <property type="match status" value="2"/>
</dbReference>
<dbReference type="InterPro" id="IPR035474">
    <property type="entry name" value="SIS_Kpsf"/>
</dbReference>
<dbReference type="InterPro" id="IPR001347">
    <property type="entry name" value="SIS_dom"/>
</dbReference>
<feature type="domain" description="SIS" evidence="5">
    <location>
        <begin position="36"/>
        <end position="179"/>
    </location>
</feature>
<dbReference type="Pfam" id="PF00571">
    <property type="entry name" value="CBS"/>
    <property type="match status" value="2"/>
</dbReference>
<comment type="caution">
    <text evidence="6">The sequence shown here is derived from an EMBL/GenBank/DDBJ whole genome shotgun (WGS) entry which is preliminary data.</text>
</comment>
<evidence type="ECO:0000259" key="5">
    <source>
        <dbReference type="PROSITE" id="PS51464"/>
    </source>
</evidence>
<dbReference type="PANTHER" id="PTHR42745:SF1">
    <property type="entry name" value="ARABINOSE 5-PHOSPHATE ISOMERASE KDSD"/>
    <property type="match status" value="1"/>
</dbReference>
<dbReference type="SMART" id="SM00116">
    <property type="entry name" value="CBS"/>
    <property type="match status" value="2"/>
</dbReference>
<organism evidence="6">
    <name type="scientific">marine sediment metagenome</name>
    <dbReference type="NCBI Taxonomy" id="412755"/>
    <lineage>
        <taxon>unclassified sequences</taxon>
        <taxon>metagenomes</taxon>
        <taxon>ecological metagenomes</taxon>
    </lineage>
</organism>
<keyword evidence="2" id="KW-0677">Repeat</keyword>
<keyword evidence="3" id="KW-0129">CBS domain</keyword>
<dbReference type="GO" id="GO:0097367">
    <property type="term" value="F:carbohydrate derivative binding"/>
    <property type="evidence" value="ECO:0007669"/>
    <property type="project" value="InterPro"/>
</dbReference>